<sequence>MIRISSDKGGSSKTVTTSPYSAEQRQTIGQGLDIYGPTLGQGANVYQGPRVAPLAGTSQDVLDRLPDFATMFGDLTGSPLQKQLESTAGGLLRGETGAQPVTPEQESAFFARTVGDPQQRRFERTEAPLIREEFAGPGYWGSARAGEVTEAQRDLNEWLGVQRADLGFDVLTRNQQIEEAKAGRALGAIGPSLAVGEAPTREALGRLGGLGQVAQLSDVERVQRQTEINAEIQKWAEEQLITDPVNLQILMGFLGIPAAGAVTSKTTEAPRSFHSEDWAQNVYGPAIANIITGGASGQKT</sequence>
<protein>
    <submittedName>
        <fullName evidence="2">Uncharacterized protein</fullName>
    </submittedName>
</protein>
<dbReference type="AlphaFoldDB" id="A0A0F9TLF6"/>
<reference evidence="2" key="1">
    <citation type="journal article" date="2015" name="Nature">
        <title>Complex archaea that bridge the gap between prokaryotes and eukaryotes.</title>
        <authorList>
            <person name="Spang A."/>
            <person name="Saw J.H."/>
            <person name="Jorgensen S.L."/>
            <person name="Zaremba-Niedzwiedzka K."/>
            <person name="Martijn J."/>
            <person name="Lind A.E."/>
            <person name="van Eijk R."/>
            <person name="Schleper C."/>
            <person name="Guy L."/>
            <person name="Ettema T.J."/>
        </authorList>
    </citation>
    <scope>NUCLEOTIDE SEQUENCE</scope>
</reference>
<evidence type="ECO:0000313" key="2">
    <source>
        <dbReference type="EMBL" id="KKN49886.1"/>
    </source>
</evidence>
<evidence type="ECO:0000256" key="1">
    <source>
        <dbReference type="SAM" id="MobiDB-lite"/>
    </source>
</evidence>
<name>A0A0F9TLF6_9ZZZZ</name>
<proteinExistence type="predicted"/>
<feature type="region of interest" description="Disordered" evidence="1">
    <location>
        <begin position="1"/>
        <end position="24"/>
    </location>
</feature>
<gene>
    <name evidence="2" type="ORF">LCGC14_0638120</name>
</gene>
<comment type="caution">
    <text evidence="2">The sequence shown here is derived from an EMBL/GenBank/DDBJ whole genome shotgun (WGS) entry which is preliminary data.</text>
</comment>
<feature type="compositionally biased region" description="Polar residues" evidence="1">
    <location>
        <begin position="8"/>
        <end position="24"/>
    </location>
</feature>
<dbReference type="EMBL" id="LAZR01001145">
    <property type="protein sequence ID" value="KKN49886.1"/>
    <property type="molecule type" value="Genomic_DNA"/>
</dbReference>
<organism evidence="2">
    <name type="scientific">marine sediment metagenome</name>
    <dbReference type="NCBI Taxonomy" id="412755"/>
    <lineage>
        <taxon>unclassified sequences</taxon>
        <taxon>metagenomes</taxon>
        <taxon>ecological metagenomes</taxon>
    </lineage>
</organism>
<accession>A0A0F9TLF6</accession>